<dbReference type="SUPFAM" id="SSF56300">
    <property type="entry name" value="Metallo-dependent phosphatases"/>
    <property type="match status" value="1"/>
</dbReference>
<dbReference type="EMBL" id="JBHRSW010000007">
    <property type="protein sequence ID" value="MFC3121228.1"/>
    <property type="molecule type" value="Genomic_DNA"/>
</dbReference>
<dbReference type="InterPro" id="IPR018946">
    <property type="entry name" value="PhoD-like_MPP"/>
</dbReference>
<dbReference type="RefSeq" id="WP_376919363.1">
    <property type="nucleotide sequence ID" value="NZ_JBHRSW010000007.1"/>
</dbReference>
<dbReference type="Gene3D" id="3.60.21.70">
    <property type="entry name" value="PhoD-like phosphatase"/>
    <property type="match status" value="1"/>
</dbReference>
<evidence type="ECO:0000313" key="3">
    <source>
        <dbReference type="Proteomes" id="UP001595478"/>
    </source>
</evidence>
<dbReference type="Pfam" id="PF09423">
    <property type="entry name" value="PhoD"/>
    <property type="match status" value="1"/>
</dbReference>
<dbReference type="InterPro" id="IPR038607">
    <property type="entry name" value="PhoD-like_sf"/>
</dbReference>
<comment type="caution">
    <text evidence="2">The sequence shown here is derived from an EMBL/GenBank/DDBJ whole genome shotgun (WGS) entry which is preliminary data.</text>
</comment>
<evidence type="ECO:0000313" key="2">
    <source>
        <dbReference type="EMBL" id="MFC3121228.1"/>
    </source>
</evidence>
<protein>
    <submittedName>
        <fullName evidence="2">Alkaline phosphatase D family protein</fullName>
    </submittedName>
</protein>
<reference evidence="3" key="1">
    <citation type="journal article" date="2019" name="Int. J. Syst. Evol. Microbiol.">
        <title>The Global Catalogue of Microorganisms (GCM) 10K type strain sequencing project: providing services to taxonomists for standard genome sequencing and annotation.</title>
        <authorList>
            <consortium name="The Broad Institute Genomics Platform"/>
            <consortium name="The Broad Institute Genome Sequencing Center for Infectious Disease"/>
            <person name="Wu L."/>
            <person name="Ma J."/>
        </authorList>
    </citation>
    <scope>NUCLEOTIDE SEQUENCE [LARGE SCALE GENOMIC DNA]</scope>
    <source>
        <strain evidence="3">KCTC 52473</strain>
    </source>
</reference>
<name>A0ABV7FN97_9ALTE</name>
<gene>
    <name evidence="2" type="ORF">ACFOHL_06315</name>
</gene>
<organism evidence="2 3">
    <name type="scientific">Agaribacter flavus</name>
    <dbReference type="NCBI Taxonomy" id="1902781"/>
    <lineage>
        <taxon>Bacteria</taxon>
        <taxon>Pseudomonadati</taxon>
        <taxon>Pseudomonadota</taxon>
        <taxon>Gammaproteobacteria</taxon>
        <taxon>Alteromonadales</taxon>
        <taxon>Alteromonadaceae</taxon>
        <taxon>Agaribacter</taxon>
    </lineage>
</organism>
<keyword evidence="3" id="KW-1185">Reference proteome</keyword>
<dbReference type="PANTHER" id="PTHR37031">
    <property type="entry name" value="METALLOPHOSPHATASE BINDING DOMAIN PROTEIN"/>
    <property type="match status" value="1"/>
</dbReference>
<dbReference type="PANTHER" id="PTHR37031:SF2">
    <property type="entry name" value="PHOD-LIKE PHOSPHATASE METALLOPHOSPHATASE DOMAIN-CONTAINING PROTEIN"/>
    <property type="match status" value="1"/>
</dbReference>
<feature type="domain" description="PhoD-like phosphatase metallophosphatase" evidence="1">
    <location>
        <begin position="301"/>
        <end position="574"/>
    </location>
</feature>
<dbReference type="InterPro" id="IPR029052">
    <property type="entry name" value="Metallo-depent_PP-like"/>
</dbReference>
<dbReference type="Proteomes" id="UP001595478">
    <property type="component" value="Unassembled WGS sequence"/>
</dbReference>
<sequence length="627" mass="70742">MQSLPLIIAGPILRDTTASSFNVWLVSTRAIQASLLLFDEAHESITLKCTEQLSWPIGEACYIHLFTAELGKNKLCGGSRYYYDLNISEQGELSALLPALTYENQGSTLPRFSFLFANKLTNVIHGSCRKAHHYAKDALPQLANLVSPTQAKQDIPDLVLMTGDQVYIDDVAGPMLHAIQQTITLLGLFHEDISGSTIASSADLLGHAHCFYERALLLPKTEGNKDLSKAFFKAKQKPVFTSVNADNHLIALNEMLALYLLSWSSRLWSFIDLHPPQLKPEYIERYNKEKQNIEAFVESLPAVEKALAHVPVYMIFDDHDVTDDWNLTRGWEEQVYGNPYSRQIVGNAICAYFLCQGIGNPKQKLTPLIEAANQTFTEDGIKNHQAFLTQLFDFDQWHYNLSTSPPIHVLDTRTQRWRSESNPNKPSGLMDWEGLCELQQNIMGKQSVIMVSAAPVYGVKFIETVQRIFTAFGGALMVDAENWMAHKGTASVMLNVFRHIKTPPNFIILSGDVHYSFVYDVSLRFRRNSPKIVQFTCSGIHNQFPQKLINFFDRCNRLLYGHRSPLNFLTQRRNMSVKQRQPENQHGDVVNACALGLLQLSEDGTEQTCKLICADGSTVEFTQQTQD</sequence>
<accession>A0ABV7FN97</accession>
<proteinExistence type="predicted"/>
<evidence type="ECO:0000259" key="1">
    <source>
        <dbReference type="Pfam" id="PF09423"/>
    </source>
</evidence>